<evidence type="ECO:0000256" key="5">
    <source>
        <dbReference type="ARBA" id="ARBA00023136"/>
    </source>
</evidence>
<dbReference type="AlphaFoldDB" id="A0AAV4GBX5"/>
<evidence type="ECO:0000256" key="1">
    <source>
        <dbReference type="ARBA" id="ARBA00004141"/>
    </source>
</evidence>
<dbReference type="Proteomes" id="UP000762676">
    <property type="component" value="Unassembled WGS sequence"/>
</dbReference>
<keyword evidence="3 7" id="KW-0812">Transmembrane</keyword>
<feature type="region of interest" description="Disordered" evidence="6">
    <location>
        <begin position="333"/>
        <end position="360"/>
    </location>
</feature>
<name>A0AAV4GBX5_9GAST</name>
<keyword evidence="9" id="KW-1185">Reference proteome</keyword>
<dbReference type="EMBL" id="BMAT01004915">
    <property type="protein sequence ID" value="GFR83053.1"/>
    <property type="molecule type" value="Genomic_DNA"/>
</dbReference>
<sequence>MAEQPVNIFTVGETLIEFASQILMLIGYWIDWLFTEHLLLGNVVSAGLLLGLADFSIQTLETYILGTRRRYDRTRNYRSMQVGMVLGVFNHVWYAFLESYLQGTGLTIVFKKIACDQAVAGPFFSSAFLVGMGLLEGKPTHEVYAEWRQKFIHIYMVDWMFWPLAQFINFHLVPYRFRVFYVNFATFLWNTFLCFAKHNSHEEIKKHQSGTNDQNSSGVIYHRIPEGVTERNNSRTRWSRKCLSFPSKSATRSTKFTRRKRSSNTPSKPLSAKSKHRHRHHSRTAAQGSGDDKQSSKPALSRSSTISSIISVKELLPMLGSYSDLNQVVSSMKDLGEDSSPTEDRTNCSPSSTGSCSSSIGSSISTKVASPISAAICLPVPDRSVSTRIKKVPTVRKLGTGTFTTANAKQSACVRSINEKREPGTGVPYTLRRGISKQTKSSLKPENSSAAEGNVIKQSWMPQSKAGVPSATKPLRRYPAIRHVPSTAQASEEVRDALKEFQKIILKGQRELKDELAETRAQVARLQELCAVTYVSVDDGTKDLALKADQLAAWVQMERKQEMDHMRTMMKEVMATKPL</sequence>
<comment type="subcellular location">
    <subcellularLocation>
        <location evidence="1">Membrane</location>
        <topology evidence="1">Multi-pass membrane protein</topology>
    </subcellularLocation>
</comment>
<evidence type="ECO:0000313" key="9">
    <source>
        <dbReference type="Proteomes" id="UP000762676"/>
    </source>
</evidence>
<evidence type="ECO:0000256" key="2">
    <source>
        <dbReference type="ARBA" id="ARBA00006824"/>
    </source>
</evidence>
<feature type="transmembrane region" description="Helical" evidence="7">
    <location>
        <begin position="117"/>
        <end position="135"/>
    </location>
</feature>
<comment type="caution">
    <text evidence="8">The sequence shown here is derived from an EMBL/GenBank/DDBJ whole genome shotgun (WGS) entry which is preliminary data.</text>
</comment>
<dbReference type="PANTHER" id="PTHR11266">
    <property type="entry name" value="PEROXISOMAL MEMBRANE PROTEIN 2, PXMP2 MPV17"/>
    <property type="match status" value="1"/>
</dbReference>
<feature type="region of interest" description="Disordered" evidence="6">
    <location>
        <begin position="249"/>
        <end position="304"/>
    </location>
</feature>
<gene>
    <name evidence="8" type="ORF">ElyMa_002379500</name>
</gene>
<feature type="compositionally biased region" description="Low complexity" evidence="6">
    <location>
        <begin position="348"/>
        <end position="360"/>
    </location>
</feature>
<evidence type="ECO:0000256" key="6">
    <source>
        <dbReference type="SAM" id="MobiDB-lite"/>
    </source>
</evidence>
<feature type="transmembrane region" description="Helical" evidence="7">
    <location>
        <begin position="155"/>
        <end position="173"/>
    </location>
</feature>
<protein>
    <submittedName>
        <fullName evidence="8">Mpv17-like protein 2</fullName>
    </submittedName>
</protein>
<evidence type="ECO:0000313" key="8">
    <source>
        <dbReference type="EMBL" id="GFR83053.1"/>
    </source>
</evidence>
<evidence type="ECO:0000256" key="7">
    <source>
        <dbReference type="SAM" id="Phobius"/>
    </source>
</evidence>
<comment type="similarity">
    <text evidence="2">Belongs to the peroxisomal membrane protein PXMP2/4 family.</text>
</comment>
<feature type="compositionally biased region" description="Polar residues" evidence="6">
    <location>
        <begin position="209"/>
        <end position="218"/>
    </location>
</feature>
<evidence type="ECO:0000256" key="4">
    <source>
        <dbReference type="ARBA" id="ARBA00022989"/>
    </source>
</evidence>
<proteinExistence type="inferred from homology"/>
<organism evidence="8 9">
    <name type="scientific">Elysia marginata</name>
    <dbReference type="NCBI Taxonomy" id="1093978"/>
    <lineage>
        <taxon>Eukaryota</taxon>
        <taxon>Metazoa</taxon>
        <taxon>Spiralia</taxon>
        <taxon>Lophotrochozoa</taxon>
        <taxon>Mollusca</taxon>
        <taxon>Gastropoda</taxon>
        <taxon>Heterobranchia</taxon>
        <taxon>Euthyneura</taxon>
        <taxon>Panpulmonata</taxon>
        <taxon>Sacoglossa</taxon>
        <taxon>Placobranchoidea</taxon>
        <taxon>Plakobranchidae</taxon>
        <taxon>Elysia</taxon>
    </lineage>
</organism>
<evidence type="ECO:0000256" key="3">
    <source>
        <dbReference type="ARBA" id="ARBA00022692"/>
    </source>
</evidence>
<feature type="transmembrane region" description="Helical" evidence="7">
    <location>
        <begin position="38"/>
        <end position="57"/>
    </location>
</feature>
<dbReference type="Pfam" id="PF04117">
    <property type="entry name" value="Mpv17_PMP22"/>
    <property type="match status" value="1"/>
</dbReference>
<keyword evidence="4 7" id="KW-1133">Transmembrane helix</keyword>
<dbReference type="PANTHER" id="PTHR11266:SF8">
    <property type="entry name" value="MPV17-LIKE PROTEIN 2"/>
    <property type="match status" value="1"/>
</dbReference>
<keyword evidence="5 7" id="KW-0472">Membrane</keyword>
<dbReference type="GO" id="GO:0016020">
    <property type="term" value="C:membrane"/>
    <property type="evidence" value="ECO:0007669"/>
    <property type="project" value="UniProtKB-SubCell"/>
</dbReference>
<dbReference type="InterPro" id="IPR007248">
    <property type="entry name" value="Mpv17_PMP22"/>
</dbReference>
<dbReference type="GO" id="GO:0061668">
    <property type="term" value="P:mitochondrial ribosome assembly"/>
    <property type="evidence" value="ECO:0007669"/>
    <property type="project" value="TreeGrafter"/>
</dbReference>
<accession>A0AAV4GBX5</accession>
<feature type="region of interest" description="Disordered" evidence="6">
    <location>
        <begin position="206"/>
        <end position="226"/>
    </location>
</feature>
<dbReference type="GO" id="GO:0005739">
    <property type="term" value="C:mitochondrion"/>
    <property type="evidence" value="ECO:0007669"/>
    <property type="project" value="TreeGrafter"/>
</dbReference>
<feature type="compositionally biased region" description="Basic residues" evidence="6">
    <location>
        <begin position="273"/>
        <end position="283"/>
    </location>
</feature>
<reference evidence="8 9" key="1">
    <citation type="journal article" date="2021" name="Elife">
        <title>Chloroplast acquisition without the gene transfer in kleptoplastic sea slugs, Plakobranchus ocellatus.</title>
        <authorList>
            <person name="Maeda T."/>
            <person name="Takahashi S."/>
            <person name="Yoshida T."/>
            <person name="Shimamura S."/>
            <person name="Takaki Y."/>
            <person name="Nagai Y."/>
            <person name="Toyoda A."/>
            <person name="Suzuki Y."/>
            <person name="Arimoto A."/>
            <person name="Ishii H."/>
            <person name="Satoh N."/>
            <person name="Nishiyama T."/>
            <person name="Hasebe M."/>
            <person name="Maruyama T."/>
            <person name="Minagawa J."/>
            <person name="Obokata J."/>
            <person name="Shigenobu S."/>
        </authorList>
    </citation>
    <scope>NUCLEOTIDE SEQUENCE [LARGE SCALE GENOMIC DNA]</scope>
</reference>